<dbReference type="Proteomes" id="UP000191672">
    <property type="component" value="Unassembled WGS sequence"/>
</dbReference>
<dbReference type="Gene3D" id="3.40.50.720">
    <property type="entry name" value="NAD(P)-binding Rossmann-like Domain"/>
    <property type="match status" value="1"/>
</dbReference>
<dbReference type="EMBL" id="MDYN01000003">
    <property type="protein sequence ID" value="OQD89026.1"/>
    <property type="molecule type" value="Genomic_DNA"/>
</dbReference>
<dbReference type="GO" id="GO:0046872">
    <property type="term" value="F:metal ion binding"/>
    <property type="evidence" value="ECO:0007669"/>
    <property type="project" value="UniProtKB-KW"/>
</dbReference>
<evidence type="ECO:0000256" key="3">
    <source>
        <dbReference type="ARBA" id="ARBA00022723"/>
    </source>
</evidence>
<proteinExistence type="inferred from homology"/>
<feature type="domain" description="Enoyl reductase (ER)" evidence="7">
    <location>
        <begin position="18"/>
        <end position="348"/>
    </location>
</feature>
<dbReference type="STRING" id="416450.A0A1V6QJH1"/>
<dbReference type="InterPro" id="IPR036291">
    <property type="entry name" value="NAD(P)-bd_dom_sf"/>
</dbReference>
<evidence type="ECO:0000313" key="9">
    <source>
        <dbReference type="Proteomes" id="UP000191672"/>
    </source>
</evidence>
<name>A0A1V6QJH1_9EURO</name>
<evidence type="ECO:0000256" key="5">
    <source>
        <dbReference type="ARBA" id="ARBA00023002"/>
    </source>
</evidence>
<dbReference type="PANTHER" id="PTHR42940">
    <property type="entry name" value="ALCOHOL DEHYDROGENASE 1-RELATED"/>
    <property type="match status" value="1"/>
</dbReference>
<dbReference type="GO" id="GO:0004022">
    <property type="term" value="F:alcohol dehydrogenase (NAD+) activity"/>
    <property type="evidence" value="ECO:0007669"/>
    <property type="project" value="TreeGrafter"/>
</dbReference>
<dbReference type="SUPFAM" id="SSF51735">
    <property type="entry name" value="NAD(P)-binding Rossmann-fold domains"/>
    <property type="match status" value="1"/>
</dbReference>
<dbReference type="InterPro" id="IPR013149">
    <property type="entry name" value="ADH-like_C"/>
</dbReference>
<keyword evidence="4" id="KW-0862">Zinc</keyword>
<dbReference type="Gene3D" id="3.90.180.10">
    <property type="entry name" value="Medium-chain alcohol dehydrogenases, catalytic domain"/>
    <property type="match status" value="1"/>
</dbReference>
<dbReference type="InterPro" id="IPR036188">
    <property type="entry name" value="FAD/NAD-bd_sf"/>
</dbReference>
<dbReference type="Pfam" id="PF00107">
    <property type="entry name" value="ADH_zinc_N"/>
    <property type="match status" value="1"/>
</dbReference>
<comment type="cofactor">
    <cofactor evidence="1">
        <name>Zn(2+)</name>
        <dbReference type="ChEBI" id="CHEBI:29105"/>
    </cofactor>
</comment>
<dbReference type="InterPro" id="IPR020843">
    <property type="entry name" value="ER"/>
</dbReference>
<dbReference type="SMART" id="SM00829">
    <property type="entry name" value="PKS_ER"/>
    <property type="match status" value="1"/>
</dbReference>
<evidence type="ECO:0000259" key="7">
    <source>
        <dbReference type="SMART" id="SM00829"/>
    </source>
</evidence>
<dbReference type="AlphaFoldDB" id="A0A1V6QJH1"/>
<evidence type="ECO:0000256" key="2">
    <source>
        <dbReference type="ARBA" id="ARBA00008072"/>
    </source>
</evidence>
<dbReference type="CDD" id="cd08297">
    <property type="entry name" value="CAD3"/>
    <property type="match status" value="1"/>
</dbReference>
<evidence type="ECO:0000256" key="4">
    <source>
        <dbReference type="ARBA" id="ARBA00022833"/>
    </source>
</evidence>
<dbReference type="InterPro" id="IPR013154">
    <property type="entry name" value="ADH-like_N"/>
</dbReference>
<organism evidence="8 9">
    <name type="scientific">Penicillium antarcticum</name>
    <dbReference type="NCBI Taxonomy" id="416450"/>
    <lineage>
        <taxon>Eukaryota</taxon>
        <taxon>Fungi</taxon>
        <taxon>Dikarya</taxon>
        <taxon>Ascomycota</taxon>
        <taxon>Pezizomycotina</taxon>
        <taxon>Eurotiomycetes</taxon>
        <taxon>Eurotiomycetidae</taxon>
        <taxon>Eurotiales</taxon>
        <taxon>Aspergillaceae</taxon>
        <taxon>Penicillium</taxon>
    </lineage>
</organism>
<comment type="caution">
    <text evidence="8">The sequence shown here is derived from an EMBL/GenBank/DDBJ whole genome shotgun (WGS) entry which is preliminary data.</text>
</comment>
<keyword evidence="6" id="KW-0520">NAD</keyword>
<gene>
    <name evidence="8" type="ORF">PENANT_c003G01144</name>
</gene>
<keyword evidence="5" id="KW-0560">Oxidoreductase</keyword>
<protein>
    <recommendedName>
        <fullName evidence="7">Enoyl reductase (ER) domain-containing protein</fullName>
    </recommendedName>
</protein>
<dbReference type="Pfam" id="PF08240">
    <property type="entry name" value="ADH_N"/>
    <property type="match status" value="1"/>
</dbReference>
<dbReference type="GO" id="GO:0005737">
    <property type="term" value="C:cytoplasm"/>
    <property type="evidence" value="ECO:0007669"/>
    <property type="project" value="TreeGrafter"/>
</dbReference>
<accession>A0A1V6QJH1</accession>
<keyword evidence="3" id="KW-0479">Metal-binding</keyword>
<comment type="similarity">
    <text evidence="2">Belongs to the zinc-containing alcohol dehydrogenase family.</text>
</comment>
<dbReference type="Gene3D" id="3.50.50.60">
    <property type="entry name" value="FAD/NAD(P)-binding domain"/>
    <property type="match status" value="1"/>
</dbReference>
<dbReference type="PANTHER" id="PTHR42940:SF2">
    <property type="entry name" value="DEHYDROGENASE FAMILY OXIDOREDUCTASE, PUTATIVE (JCVI)-RELATED"/>
    <property type="match status" value="1"/>
</dbReference>
<dbReference type="FunFam" id="3.40.50.720:FF:000039">
    <property type="entry name" value="Alcohol dehydrogenase AdhP"/>
    <property type="match status" value="1"/>
</dbReference>
<dbReference type="InterPro" id="IPR011032">
    <property type="entry name" value="GroES-like_sf"/>
</dbReference>
<evidence type="ECO:0000313" key="8">
    <source>
        <dbReference type="EMBL" id="OQD89026.1"/>
    </source>
</evidence>
<sequence length="600" mass="65468">MANTTPNLQQAAVVVNPGEKAQISLRNDLPVASPGPNEVLVKLRCTGLCRSELRAVQAWGAYNSIIGHEGVGIVVKAGPDTSKSLLGQRVGVKWLYSACNECSVCKRGFPHNCAKQLNTSRHVPGTLQQYIIADARFLTIVPDGVADEIAAPLLCAGLTMVGALSKLENELKTGDFVVISGSGGGLGHIGVQIATRMKKLRVIAVDSGDDKRKLSLDSGAEAFLDFKTDDVVARVLELTREGAHATIVVPGTEDALKMAPNLVRNMGFIVNVGLPRNDIQIPLSATLCTARGLTFTGSSVGTEDQMTDLLKEAAAGNINPAIEVFDFSSVPTLIERLREDGITGRAVNWRPGKRVAIAGGGPGAISTGLAFLKRGYDVRIFERQPECKAIRWCCPFVDTSLGDSAILRAEPGQQVERRMGIKGWHYGVLRSSIFKKILDLMPEGITHASHEVTGYTELEDGVEVEFRNGAKLTADILIGADGIRSPISHQAFGEPGLFYTGIRLWLAWCDYIPGIPESHGVISHDWQYQASFFPMLHDGKPGFEWWVVEPSWEEKPLPDDPKQHLSGILKGWQEHVPRFLEATNFDTRVYRWEIYNRPSM</sequence>
<evidence type="ECO:0000256" key="6">
    <source>
        <dbReference type="ARBA" id="ARBA00023027"/>
    </source>
</evidence>
<keyword evidence="9" id="KW-1185">Reference proteome</keyword>
<reference evidence="9" key="1">
    <citation type="journal article" date="2017" name="Nat. Microbiol.">
        <title>Global analysis of biosynthetic gene clusters reveals vast potential of secondary metabolite production in Penicillium species.</title>
        <authorList>
            <person name="Nielsen J.C."/>
            <person name="Grijseels S."/>
            <person name="Prigent S."/>
            <person name="Ji B."/>
            <person name="Dainat J."/>
            <person name="Nielsen K.F."/>
            <person name="Frisvad J.C."/>
            <person name="Workman M."/>
            <person name="Nielsen J."/>
        </authorList>
    </citation>
    <scope>NUCLEOTIDE SEQUENCE [LARGE SCALE GENOMIC DNA]</scope>
    <source>
        <strain evidence="9">IBT 31811</strain>
    </source>
</reference>
<dbReference type="SUPFAM" id="SSF51905">
    <property type="entry name" value="FAD/NAD(P)-binding domain"/>
    <property type="match status" value="1"/>
</dbReference>
<dbReference type="SUPFAM" id="SSF50129">
    <property type="entry name" value="GroES-like"/>
    <property type="match status" value="1"/>
</dbReference>
<evidence type="ECO:0000256" key="1">
    <source>
        <dbReference type="ARBA" id="ARBA00001947"/>
    </source>
</evidence>